<keyword evidence="4 8" id="KW-0812">Transmembrane</keyword>
<dbReference type="SUPFAM" id="SSF160544">
    <property type="entry name" value="EscU C-terminal domain-like"/>
    <property type="match status" value="1"/>
</dbReference>
<keyword evidence="5 8" id="KW-1133">Transmembrane helix</keyword>
<dbReference type="RefSeq" id="WP_043752083.1">
    <property type="nucleotide sequence ID" value="NZ_AONC01000023.1"/>
</dbReference>
<feature type="transmembrane region" description="Helical" evidence="8">
    <location>
        <begin position="29"/>
        <end position="50"/>
    </location>
</feature>
<evidence type="ECO:0000256" key="6">
    <source>
        <dbReference type="ARBA" id="ARBA00023026"/>
    </source>
</evidence>
<organism evidence="9 10">
    <name type="scientific">Imhoffiella purpurea</name>
    <dbReference type="NCBI Taxonomy" id="1249627"/>
    <lineage>
        <taxon>Bacteria</taxon>
        <taxon>Pseudomonadati</taxon>
        <taxon>Pseudomonadota</taxon>
        <taxon>Gammaproteobacteria</taxon>
        <taxon>Chromatiales</taxon>
        <taxon>Chromatiaceae</taxon>
        <taxon>Imhoffiella</taxon>
    </lineage>
</organism>
<evidence type="ECO:0000256" key="5">
    <source>
        <dbReference type="ARBA" id="ARBA00022989"/>
    </source>
</evidence>
<dbReference type="GO" id="GO:0009306">
    <property type="term" value="P:protein secretion"/>
    <property type="evidence" value="ECO:0007669"/>
    <property type="project" value="InterPro"/>
</dbReference>
<dbReference type="Pfam" id="PF01312">
    <property type="entry name" value="Bac_export_2"/>
    <property type="match status" value="1"/>
</dbReference>
<feature type="transmembrane region" description="Helical" evidence="8">
    <location>
        <begin position="142"/>
        <end position="160"/>
    </location>
</feature>
<dbReference type="GO" id="GO:0005886">
    <property type="term" value="C:plasma membrane"/>
    <property type="evidence" value="ECO:0007669"/>
    <property type="project" value="UniProtKB-SubCell"/>
</dbReference>
<dbReference type="Proteomes" id="UP000019460">
    <property type="component" value="Unassembled WGS sequence"/>
</dbReference>
<keyword evidence="10" id="KW-1185">Reference proteome</keyword>
<dbReference type="InterPro" id="IPR029025">
    <property type="entry name" value="T3SS_substrate_exporter_C"/>
</dbReference>
<dbReference type="OrthoDB" id="9807950at2"/>
<evidence type="ECO:0000313" key="9">
    <source>
        <dbReference type="EMBL" id="EXJ15636.1"/>
    </source>
</evidence>
<dbReference type="EMBL" id="AONC01000023">
    <property type="protein sequence ID" value="EXJ15636.1"/>
    <property type="molecule type" value="Genomic_DNA"/>
</dbReference>
<dbReference type="eggNOG" id="COG4792">
    <property type="taxonomic scope" value="Bacteria"/>
</dbReference>
<proteinExistence type="inferred from homology"/>
<accession>W9VF61</accession>
<dbReference type="PANTHER" id="PTHR30531">
    <property type="entry name" value="FLAGELLAR BIOSYNTHETIC PROTEIN FLHB"/>
    <property type="match status" value="1"/>
</dbReference>
<dbReference type="STRING" id="1249627.D779_1143"/>
<dbReference type="InterPro" id="IPR006307">
    <property type="entry name" value="BsaZ-like"/>
</dbReference>
<evidence type="ECO:0000256" key="2">
    <source>
        <dbReference type="ARBA" id="ARBA00010690"/>
    </source>
</evidence>
<evidence type="ECO:0000256" key="8">
    <source>
        <dbReference type="SAM" id="Phobius"/>
    </source>
</evidence>
<evidence type="ECO:0000313" key="10">
    <source>
        <dbReference type="Proteomes" id="UP000019460"/>
    </source>
</evidence>
<dbReference type="InterPro" id="IPR006135">
    <property type="entry name" value="T3SS_substrate_exporter"/>
</dbReference>
<dbReference type="PATRIC" id="fig|1249627.3.peg.1593"/>
<gene>
    <name evidence="9" type="ORF">D779_1143</name>
</gene>
<feature type="transmembrane region" description="Helical" evidence="8">
    <location>
        <begin position="189"/>
        <end position="207"/>
    </location>
</feature>
<dbReference type="AlphaFoldDB" id="W9VF61"/>
<keyword evidence="7 8" id="KW-0472">Membrane</keyword>
<comment type="similarity">
    <text evidence="2">Belongs to the type III secretion exporter family.</text>
</comment>
<dbReference type="PRINTS" id="PR00950">
    <property type="entry name" value="TYPE3IMSPROT"/>
</dbReference>
<sequence>MTGEKTEKPTAKKLRDARKKGQVSSSKDVVSAALMILMFALLWGVGGFYLDRFQTLILLPTTYTDAGLPFYHALEQTFDGLIVLFFQLIAPPLLLAVVVAVMAHLGQFGFLLAFESLKPDLGKLNPAQGIKKIFSLKNLIELLKSLLKIALLTILFYQMIRHNLADLVKLPACGIGCVPRLLGHLMLDLMIYAGLGFVIVAAADFAFQRFQFTKEMRMSKQEVKQEYKEMEGDPRIKGKRRHLHQELMMQNTVNAVKRSTVVVTNPTRIAIALEYREGETPLPVVRAKGENLMAQRIIEIARQEGIPVMENVPLARALHEQSKVDQYIPSDLIAAVAEVLRWVAQLEGPC</sequence>
<comment type="caution">
    <text evidence="9">The sequence shown here is derived from an EMBL/GenBank/DDBJ whole genome shotgun (WGS) entry which is preliminary data.</text>
</comment>
<dbReference type="PANTHER" id="PTHR30531:SF14">
    <property type="entry name" value="SURFACE PRESENTATION OF ANTIGENS PROTEIN SPAS"/>
    <property type="match status" value="1"/>
</dbReference>
<evidence type="ECO:0000256" key="3">
    <source>
        <dbReference type="ARBA" id="ARBA00022475"/>
    </source>
</evidence>
<keyword evidence="3" id="KW-1003">Cell membrane</keyword>
<keyword evidence="6" id="KW-0843">Virulence</keyword>
<reference evidence="9 10" key="1">
    <citation type="submission" date="2012-11" db="EMBL/GenBank/DDBJ databases">
        <title>Genome assembly of Thiorhodococcus sp. AK35.</title>
        <authorList>
            <person name="Nupur N."/>
            <person name="Khatri I."/>
            <person name="Subramanian S."/>
            <person name="Pinnaka A."/>
        </authorList>
    </citation>
    <scope>NUCLEOTIDE SEQUENCE [LARGE SCALE GENOMIC DNA]</scope>
    <source>
        <strain evidence="9 10">AK35</strain>
    </source>
</reference>
<name>W9VF61_9GAMM</name>
<evidence type="ECO:0000256" key="1">
    <source>
        <dbReference type="ARBA" id="ARBA00004651"/>
    </source>
</evidence>
<evidence type="ECO:0000256" key="4">
    <source>
        <dbReference type="ARBA" id="ARBA00022692"/>
    </source>
</evidence>
<evidence type="ECO:0000256" key="7">
    <source>
        <dbReference type="ARBA" id="ARBA00023136"/>
    </source>
</evidence>
<protein>
    <submittedName>
        <fullName evidence="9">Type III secretion inner membrane protein</fullName>
    </submittedName>
</protein>
<dbReference type="NCBIfam" id="TIGR01404">
    <property type="entry name" value="FlhB_rel_III"/>
    <property type="match status" value="1"/>
</dbReference>
<dbReference type="Gene3D" id="3.40.1690.10">
    <property type="entry name" value="secretion proteins EscU"/>
    <property type="match status" value="1"/>
</dbReference>
<comment type="subcellular location">
    <subcellularLocation>
        <location evidence="1">Cell membrane</location>
        <topology evidence="1">Multi-pass membrane protein</topology>
    </subcellularLocation>
</comment>